<dbReference type="GO" id="GO:0016787">
    <property type="term" value="F:hydrolase activity"/>
    <property type="evidence" value="ECO:0007669"/>
    <property type="project" value="UniProtKB-KW"/>
</dbReference>
<keyword evidence="2" id="KW-0378">Hydrolase</keyword>
<dbReference type="RefSeq" id="WP_103878920.1">
    <property type="nucleotide sequence ID" value="NZ_FNVG01000002.1"/>
</dbReference>
<evidence type="ECO:0000313" key="2">
    <source>
        <dbReference type="EMBL" id="SEF64194.1"/>
    </source>
</evidence>
<dbReference type="PANTHER" id="PTHR37946:SF1">
    <property type="entry name" value="SLL1969 PROTEIN"/>
    <property type="match status" value="1"/>
</dbReference>
<proteinExistence type="predicted"/>
<dbReference type="SUPFAM" id="SSF53474">
    <property type="entry name" value="alpha/beta-Hydrolases"/>
    <property type="match status" value="1"/>
</dbReference>
<dbReference type="Proteomes" id="UP000236721">
    <property type="component" value="Unassembled WGS sequence"/>
</dbReference>
<dbReference type="InterPro" id="IPR000073">
    <property type="entry name" value="AB_hydrolase_1"/>
</dbReference>
<gene>
    <name evidence="2" type="ORF">SAMN04488244_102324</name>
</gene>
<accession>A0A1H5TN32</accession>
<dbReference type="AlphaFoldDB" id="A0A1H5TN32"/>
<dbReference type="InterPro" id="IPR029058">
    <property type="entry name" value="AB_hydrolase_fold"/>
</dbReference>
<reference evidence="3" key="1">
    <citation type="submission" date="2016-10" db="EMBL/GenBank/DDBJ databases">
        <authorList>
            <person name="Varghese N."/>
            <person name="Submissions S."/>
        </authorList>
    </citation>
    <scope>NUCLEOTIDE SEQUENCE [LARGE SCALE GENOMIC DNA]</scope>
    <source>
        <strain evidence="3">CGMCC 1.7062</strain>
    </source>
</reference>
<feature type="domain" description="AB hydrolase-1" evidence="1">
    <location>
        <begin position="38"/>
        <end position="174"/>
    </location>
</feature>
<sequence length="260" mass="28681">MKWTAILGLTAAVALSGCSKPDAETVDREQIQPKGEQVVIVHGLARSAWSMKNMSKGIEDQGYQVCVVDYPTLRQSIDHTLHESARELSRCITEFETSETQITNQPKIHFVGHSLGGLVIRSYLAQHPDLVGSPEMGKVVFVGTPNHGSDVADFFSDTWMLSLVGGTAESLTTNPNSFPNSLPLPNYDFGVIAGTQTYPVFSGMFAKTNDGLVSVESTKLEGMRDFVEVDIKHDRLRRDPYVTSLVLNFIQTDRFEPESK</sequence>
<evidence type="ECO:0000259" key="1">
    <source>
        <dbReference type="Pfam" id="PF00561"/>
    </source>
</evidence>
<organism evidence="2 3">
    <name type="scientific">Vibrio hangzhouensis</name>
    <dbReference type="NCBI Taxonomy" id="462991"/>
    <lineage>
        <taxon>Bacteria</taxon>
        <taxon>Pseudomonadati</taxon>
        <taxon>Pseudomonadota</taxon>
        <taxon>Gammaproteobacteria</taxon>
        <taxon>Vibrionales</taxon>
        <taxon>Vibrionaceae</taxon>
        <taxon>Vibrio</taxon>
    </lineage>
</organism>
<dbReference type="EMBL" id="FNVG01000002">
    <property type="protein sequence ID" value="SEF64194.1"/>
    <property type="molecule type" value="Genomic_DNA"/>
</dbReference>
<dbReference type="OrthoDB" id="556502at2"/>
<name>A0A1H5TN32_9VIBR</name>
<evidence type="ECO:0000313" key="3">
    <source>
        <dbReference type="Proteomes" id="UP000236721"/>
    </source>
</evidence>
<protein>
    <submittedName>
        <fullName evidence="2">Alpha/beta hydrolase family protein</fullName>
    </submittedName>
</protein>
<dbReference type="PROSITE" id="PS51257">
    <property type="entry name" value="PROKAR_LIPOPROTEIN"/>
    <property type="match status" value="1"/>
</dbReference>
<keyword evidence="3" id="KW-1185">Reference proteome</keyword>
<dbReference type="PANTHER" id="PTHR37946">
    <property type="entry name" value="SLL1969 PROTEIN"/>
    <property type="match status" value="1"/>
</dbReference>
<dbReference type="Gene3D" id="3.40.50.1820">
    <property type="entry name" value="alpha/beta hydrolase"/>
    <property type="match status" value="1"/>
</dbReference>
<dbReference type="Pfam" id="PF00561">
    <property type="entry name" value="Abhydrolase_1"/>
    <property type="match status" value="1"/>
</dbReference>